<feature type="region of interest" description="Disordered" evidence="1">
    <location>
        <begin position="1"/>
        <end position="27"/>
    </location>
</feature>
<accession>A0A0E9PQJ9</accession>
<reference evidence="2" key="2">
    <citation type="journal article" date="2015" name="Fish Shellfish Immunol.">
        <title>Early steps in the European eel (Anguilla anguilla)-Vibrio vulnificus interaction in the gills: Role of the RtxA13 toxin.</title>
        <authorList>
            <person name="Callol A."/>
            <person name="Pajuelo D."/>
            <person name="Ebbesson L."/>
            <person name="Teles M."/>
            <person name="MacKenzie S."/>
            <person name="Amaro C."/>
        </authorList>
    </citation>
    <scope>NUCLEOTIDE SEQUENCE</scope>
</reference>
<dbReference type="EMBL" id="GBXM01102439">
    <property type="protein sequence ID" value="JAH06138.1"/>
    <property type="molecule type" value="Transcribed_RNA"/>
</dbReference>
<reference evidence="2" key="1">
    <citation type="submission" date="2014-11" db="EMBL/GenBank/DDBJ databases">
        <authorList>
            <person name="Amaro Gonzalez C."/>
        </authorList>
    </citation>
    <scope>NUCLEOTIDE SEQUENCE</scope>
</reference>
<protein>
    <submittedName>
        <fullName evidence="2">Uncharacterized protein</fullName>
    </submittedName>
</protein>
<proteinExistence type="predicted"/>
<evidence type="ECO:0000256" key="1">
    <source>
        <dbReference type="SAM" id="MobiDB-lite"/>
    </source>
</evidence>
<organism evidence="2">
    <name type="scientific">Anguilla anguilla</name>
    <name type="common">European freshwater eel</name>
    <name type="synonym">Muraena anguilla</name>
    <dbReference type="NCBI Taxonomy" id="7936"/>
    <lineage>
        <taxon>Eukaryota</taxon>
        <taxon>Metazoa</taxon>
        <taxon>Chordata</taxon>
        <taxon>Craniata</taxon>
        <taxon>Vertebrata</taxon>
        <taxon>Euteleostomi</taxon>
        <taxon>Actinopterygii</taxon>
        <taxon>Neopterygii</taxon>
        <taxon>Teleostei</taxon>
        <taxon>Anguilliformes</taxon>
        <taxon>Anguillidae</taxon>
        <taxon>Anguilla</taxon>
    </lineage>
</organism>
<dbReference type="AlphaFoldDB" id="A0A0E9PQJ9"/>
<name>A0A0E9PQJ9_ANGAN</name>
<evidence type="ECO:0000313" key="2">
    <source>
        <dbReference type="EMBL" id="JAH06138.1"/>
    </source>
</evidence>
<sequence>MEAARQNIPMIMYTGGGREANTTSAHRTPLQTSLSIIYHLN</sequence>